<name>A0A6B2E7H4_9DIPT</name>
<dbReference type="GO" id="GO:0006044">
    <property type="term" value="P:N-acetylglucosamine metabolic process"/>
    <property type="evidence" value="ECO:0007669"/>
    <property type="project" value="TreeGrafter"/>
</dbReference>
<protein>
    <submittedName>
        <fullName evidence="2">Putative beta-14-mannosyl-glycoprotein 4-beta-n-acetylglucosaminyltransferase</fullName>
    </submittedName>
</protein>
<keyword evidence="1" id="KW-1133">Transmembrane helix</keyword>
<evidence type="ECO:0000313" key="2">
    <source>
        <dbReference type="EMBL" id="NBJ58313.1"/>
    </source>
</evidence>
<dbReference type="PANTHER" id="PTHR12224:SF0">
    <property type="entry name" value="BETA-1,4-MANNOSYL-GLYCOPROTEIN 4-BETA-N-ACETYLGLUCOSAMINYLTRANSFERASE"/>
    <property type="match status" value="1"/>
</dbReference>
<keyword evidence="1" id="KW-0472">Membrane</keyword>
<keyword evidence="2" id="KW-0328">Glycosyltransferase</keyword>
<keyword evidence="1" id="KW-0812">Transmembrane</keyword>
<dbReference type="PANTHER" id="PTHR12224">
    <property type="entry name" value="BETA-1,4-MANNOSYL-GLYCOPROTEIN BETA-1,4-N-ACETYLGLUCOSAMINYL-TRANSFERASE"/>
    <property type="match status" value="1"/>
</dbReference>
<dbReference type="GO" id="GO:0003830">
    <property type="term" value="F:beta-1,4-mannosylglycoprotein 4-beta-N-acetylglucosaminyltransferase activity"/>
    <property type="evidence" value="ECO:0007669"/>
    <property type="project" value="InterPro"/>
</dbReference>
<keyword evidence="2" id="KW-0808">Transferase</keyword>
<evidence type="ECO:0000256" key="1">
    <source>
        <dbReference type="SAM" id="Phobius"/>
    </source>
</evidence>
<reference evidence="2" key="1">
    <citation type="submission" date="2019-10" db="EMBL/GenBank/DDBJ databases">
        <title>Short sand fly seasons in Tbilisi, Georgia, hinder development of host immunity to saliva of the visceral leishmaniasis vector Phlebotomus kandelakii.</title>
        <authorList>
            <person name="Oliveira F."/>
            <person name="Giorgobiani E."/>
            <person name="Guimaraes-Costa A.B."/>
            <person name="Abdeladhim M."/>
            <person name="Oristian J."/>
            <person name="Tskhvaradze L."/>
            <person name="Tsertsvadze N."/>
            <person name="Zakalashvili M."/>
            <person name="Valenzuela J.G."/>
            <person name="Kamhawi S."/>
        </authorList>
    </citation>
    <scope>NUCLEOTIDE SEQUENCE</scope>
    <source>
        <strain evidence="2">Wild-capture in Tbilisi</strain>
        <tissue evidence="2">Salivary glands</tissue>
    </source>
</reference>
<accession>A0A6B2E7H4</accession>
<dbReference type="InterPro" id="IPR006813">
    <property type="entry name" value="Glyco_trans_17"/>
</dbReference>
<organism evidence="2">
    <name type="scientific">Phlebotomus kandelakii</name>
    <dbReference type="NCBI Taxonomy" id="1109342"/>
    <lineage>
        <taxon>Eukaryota</taxon>
        <taxon>Metazoa</taxon>
        <taxon>Ecdysozoa</taxon>
        <taxon>Arthropoda</taxon>
        <taxon>Hexapoda</taxon>
        <taxon>Insecta</taxon>
        <taxon>Pterygota</taxon>
        <taxon>Neoptera</taxon>
        <taxon>Endopterygota</taxon>
        <taxon>Diptera</taxon>
        <taxon>Nematocera</taxon>
        <taxon>Psychodoidea</taxon>
        <taxon>Psychodidae</taxon>
        <taxon>Phlebotomus</taxon>
        <taxon>Larroussius</taxon>
    </lineage>
</organism>
<dbReference type="AlphaFoldDB" id="A0A6B2E7H4"/>
<feature type="transmembrane region" description="Helical" evidence="1">
    <location>
        <begin position="9"/>
        <end position="30"/>
    </location>
</feature>
<sequence length="426" mass="49810">MLSRFDSRLFLWGLFLLQLFLIGAILHFSIISGPSHETSLDTGIKFISNDRRTRRPSEISEDIAMPQLGNFSRTFAETPFTSLARRPLACFREGTVTESDGSVGVDVNDTDDVRCRCRAEWHGPDCGQPEVIWRAFVAGKIPLNFTLSHTVRHRVIYFIQTTAASLQMLEIQLMELIDIVELFVICDLMNELTLRHSSILTTHRHRIHLQHGRECSAVEMYEHFSSKLPKSISMRDDDVIIFSHLDGIFNRKAINYFKWYENWPQPVRFRLKYNVYGFFWQHPDSTVLSGFACHHSVFRDYPRSTLNRVLAVEKAAMIVGDLNHYGGWLCKFCGQPIDIVKRLEYEFQHEHFTFDNAKSKIIDVSYVQNLITKGFFVDEQIKLNKVQRFSEKYYTPEYVEKNSWNFDNIITNIYAHWEDDSDDEYL</sequence>
<dbReference type="EMBL" id="GIFK01000610">
    <property type="protein sequence ID" value="NBJ58313.1"/>
    <property type="molecule type" value="Transcribed_RNA"/>
</dbReference>
<proteinExistence type="predicted"/>
<dbReference type="GO" id="GO:0016020">
    <property type="term" value="C:membrane"/>
    <property type="evidence" value="ECO:0007669"/>
    <property type="project" value="InterPro"/>
</dbReference>